<dbReference type="SUPFAM" id="SSF88946">
    <property type="entry name" value="Sigma2 domain of RNA polymerase sigma factors"/>
    <property type="match status" value="1"/>
</dbReference>
<evidence type="ECO:0008006" key="9">
    <source>
        <dbReference type="Google" id="ProtNLM"/>
    </source>
</evidence>
<evidence type="ECO:0000259" key="6">
    <source>
        <dbReference type="Pfam" id="PF08281"/>
    </source>
</evidence>
<evidence type="ECO:0000313" key="8">
    <source>
        <dbReference type="Proteomes" id="UP000187185"/>
    </source>
</evidence>
<dbReference type="GO" id="GO:0016987">
    <property type="term" value="F:sigma factor activity"/>
    <property type="evidence" value="ECO:0007669"/>
    <property type="project" value="UniProtKB-KW"/>
</dbReference>
<dbReference type="Gene3D" id="1.10.1740.10">
    <property type="match status" value="1"/>
</dbReference>
<dbReference type="InterPro" id="IPR013325">
    <property type="entry name" value="RNA_pol_sigma_r2"/>
</dbReference>
<accession>A0A1P8UBJ0</accession>
<keyword evidence="2" id="KW-0805">Transcription regulation</keyword>
<dbReference type="InterPro" id="IPR039425">
    <property type="entry name" value="RNA_pol_sigma-70-like"/>
</dbReference>
<keyword evidence="3" id="KW-0731">Sigma factor</keyword>
<dbReference type="InterPro" id="IPR036388">
    <property type="entry name" value="WH-like_DNA-bd_sf"/>
</dbReference>
<comment type="similarity">
    <text evidence="1">Belongs to the sigma-70 factor family. ECF subfamily.</text>
</comment>
<proteinExistence type="inferred from homology"/>
<dbReference type="GO" id="GO:0006352">
    <property type="term" value="P:DNA-templated transcription initiation"/>
    <property type="evidence" value="ECO:0007669"/>
    <property type="project" value="InterPro"/>
</dbReference>
<dbReference type="Pfam" id="PF08281">
    <property type="entry name" value="Sigma70_r4_2"/>
    <property type="match status" value="1"/>
</dbReference>
<dbReference type="Pfam" id="PF04542">
    <property type="entry name" value="Sigma70_r2"/>
    <property type="match status" value="1"/>
</dbReference>
<dbReference type="AlphaFoldDB" id="A0A1P8UBJ0"/>
<dbReference type="PANTHER" id="PTHR43133:SF25">
    <property type="entry name" value="RNA POLYMERASE SIGMA FACTOR RFAY-RELATED"/>
    <property type="match status" value="1"/>
</dbReference>
<dbReference type="OrthoDB" id="3747638at2"/>
<dbReference type="STRING" id="36805.BOH66_15570"/>
<dbReference type="InterPro" id="IPR013249">
    <property type="entry name" value="RNA_pol_sigma70_r4_t2"/>
</dbReference>
<sequence length="178" mass="19422">MEREVSEVELWSRALRGDGAALGGVFDLHADRVFRHVFAVLRDVQDAEDATAAAFLELWRRRAAVWVIDGSVLPWLLVTAANCARNLARSRRRYRALLGSLPRGEHTESAETVAFAGLPVVDIVDGDLAAHLGSLPRTEYLLLMLTAVEGYSTGEAAEAVGITVSAARTRLSRAKARR</sequence>
<feature type="domain" description="RNA polymerase sigma factor 70 region 4 type 2" evidence="6">
    <location>
        <begin position="132"/>
        <end position="177"/>
    </location>
</feature>
<evidence type="ECO:0000259" key="5">
    <source>
        <dbReference type="Pfam" id="PF04542"/>
    </source>
</evidence>
<keyword evidence="8" id="KW-1185">Reference proteome</keyword>
<protein>
    <recommendedName>
        <fullName evidence="9">RNA polymerase subunit sigma-70</fullName>
    </recommendedName>
</protein>
<dbReference type="GO" id="GO:0003677">
    <property type="term" value="F:DNA binding"/>
    <property type="evidence" value="ECO:0007669"/>
    <property type="project" value="InterPro"/>
</dbReference>
<feature type="domain" description="RNA polymerase sigma-70 region 2" evidence="5">
    <location>
        <begin position="26"/>
        <end position="93"/>
    </location>
</feature>
<dbReference type="KEGG" id="maur:BOH66_15570"/>
<dbReference type="Proteomes" id="UP000187185">
    <property type="component" value="Chromosome"/>
</dbReference>
<gene>
    <name evidence="7" type="ORF">BOH66_15570</name>
</gene>
<dbReference type="PANTHER" id="PTHR43133">
    <property type="entry name" value="RNA POLYMERASE ECF-TYPE SIGMA FACTO"/>
    <property type="match status" value="1"/>
</dbReference>
<dbReference type="Gene3D" id="1.10.10.10">
    <property type="entry name" value="Winged helix-like DNA-binding domain superfamily/Winged helix DNA-binding domain"/>
    <property type="match status" value="1"/>
</dbReference>
<evidence type="ECO:0000256" key="2">
    <source>
        <dbReference type="ARBA" id="ARBA00023015"/>
    </source>
</evidence>
<dbReference type="EMBL" id="CP018762">
    <property type="protein sequence ID" value="APZ35494.1"/>
    <property type="molecule type" value="Genomic_DNA"/>
</dbReference>
<dbReference type="InterPro" id="IPR007627">
    <property type="entry name" value="RNA_pol_sigma70_r2"/>
</dbReference>
<dbReference type="SUPFAM" id="SSF88659">
    <property type="entry name" value="Sigma3 and sigma4 domains of RNA polymerase sigma factors"/>
    <property type="match status" value="1"/>
</dbReference>
<reference evidence="7 8" key="1">
    <citation type="submission" date="2016-12" db="EMBL/GenBank/DDBJ databases">
        <title>Complete genome sequence of Microbacterium aurum KACC 15219.</title>
        <authorList>
            <person name="Jung Y."/>
            <person name="Shin J.-H."/>
            <person name="Lee Y.-J."/>
            <person name="Yi H."/>
            <person name="Bahn Y.-S."/>
            <person name="Kim J.F."/>
            <person name="Lee D.-W."/>
        </authorList>
    </citation>
    <scope>NUCLEOTIDE SEQUENCE [LARGE SCALE GENOMIC DNA]</scope>
    <source>
        <strain evidence="7 8">KACC 15219</strain>
    </source>
</reference>
<keyword evidence="4" id="KW-0804">Transcription</keyword>
<evidence type="ECO:0000256" key="3">
    <source>
        <dbReference type="ARBA" id="ARBA00023082"/>
    </source>
</evidence>
<name>A0A1P8UBJ0_9MICO</name>
<evidence type="ECO:0000256" key="1">
    <source>
        <dbReference type="ARBA" id="ARBA00010641"/>
    </source>
</evidence>
<evidence type="ECO:0000256" key="4">
    <source>
        <dbReference type="ARBA" id="ARBA00023163"/>
    </source>
</evidence>
<evidence type="ECO:0000313" key="7">
    <source>
        <dbReference type="EMBL" id="APZ35494.1"/>
    </source>
</evidence>
<dbReference type="InterPro" id="IPR013324">
    <property type="entry name" value="RNA_pol_sigma_r3/r4-like"/>
</dbReference>
<dbReference type="RefSeq" id="WP_076691860.1">
    <property type="nucleotide sequence ID" value="NZ_CP018762.1"/>
</dbReference>
<organism evidence="7 8">
    <name type="scientific">Microbacterium aurum</name>
    <dbReference type="NCBI Taxonomy" id="36805"/>
    <lineage>
        <taxon>Bacteria</taxon>
        <taxon>Bacillati</taxon>
        <taxon>Actinomycetota</taxon>
        <taxon>Actinomycetes</taxon>
        <taxon>Micrococcales</taxon>
        <taxon>Microbacteriaceae</taxon>
        <taxon>Microbacterium</taxon>
    </lineage>
</organism>